<reference evidence="2" key="2">
    <citation type="journal article" date="2024" name="Plant">
        <title>Genomic evolution and insights into agronomic trait innovations of Sesamum species.</title>
        <authorList>
            <person name="Miao H."/>
            <person name="Wang L."/>
            <person name="Qu L."/>
            <person name="Liu H."/>
            <person name="Sun Y."/>
            <person name="Le M."/>
            <person name="Wang Q."/>
            <person name="Wei S."/>
            <person name="Zheng Y."/>
            <person name="Lin W."/>
            <person name="Duan Y."/>
            <person name="Cao H."/>
            <person name="Xiong S."/>
            <person name="Wang X."/>
            <person name="Wei L."/>
            <person name="Li C."/>
            <person name="Ma Q."/>
            <person name="Ju M."/>
            <person name="Zhao R."/>
            <person name="Li G."/>
            <person name="Mu C."/>
            <person name="Tian Q."/>
            <person name="Mei H."/>
            <person name="Zhang T."/>
            <person name="Gao T."/>
            <person name="Zhang H."/>
        </authorList>
    </citation>
    <scope>NUCLEOTIDE SEQUENCE</scope>
    <source>
        <strain evidence="2">KEN8</strain>
    </source>
</reference>
<dbReference type="PANTHER" id="PTHR35046">
    <property type="entry name" value="ZINC KNUCKLE (CCHC-TYPE) FAMILY PROTEIN"/>
    <property type="match status" value="1"/>
</dbReference>
<comment type="caution">
    <text evidence="2">The sequence shown here is derived from an EMBL/GenBank/DDBJ whole genome shotgun (WGS) entry which is preliminary data.</text>
</comment>
<organism evidence="2">
    <name type="scientific">Sesamum calycinum</name>
    <dbReference type="NCBI Taxonomy" id="2727403"/>
    <lineage>
        <taxon>Eukaryota</taxon>
        <taxon>Viridiplantae</taxon>
        <taxon>Streptophyta</taxon>
        <taxon>Embryophyta</taxon>
        <taxon>Tracheophyta</taxon>
        <taxon>Spermatophyta</taxon>
        <taxon>Magnoliopsida</taxon>
        <taxon>eudicotyledons</taxon>
        <taxon>Gunneridae</taxon>
        <taxon>Pentapetalae</taxon>
        <taxon>asterids</taxon>
        <taxon>lamiids</taxon>
        <taxon>Lamiales</taxon>
        <taxon>Pedaliaceae</taxon>
        <taxon>Sesamum</taxon>
    </lineage>
</organism>
<sequence length="112" mass="12794">MLALLARRYYWLRMKEDVEAYVRTCLVCQLNKVEKKKETGLLQPLPIPEGPWQSVSMDFIPSFLKVNGIASILVAVDRFSKYGIFMVASHACPTEMVAKLFFKNITKYFGGP</sequence>
<dbReference type="InterPro" id="IPR036397">
    <property type="entry name" value="RNaseH_sf"/>
</dbReference>
<dbReference type="SUPFAM" id="SSF53098">
    <property type="entry name" value="Ribonuclease H-like"/>
    <property type="match status" value="1"/>
</dbReference>
<evidence type="ECO:0000313" key="2">
    <source>
        <dbReference type="EMBL" id="KAL0362061.1"/>
    </source>
</evidence>
<gene>
    <name evidence="2" type="ORF">Scaly_1161300</name>
</gene>
<feature type="domain" description="Integrase zinc-binding" evidence="1">
    <location>
        <begin position="1"/>
        <end position="33"/>
    </location>
</feature>
<dbReference type="PANTHER" id="PTHR35046:SF18">
    <property type="entry name" value="RNA-DIRECTED DNA POLYMERASE"/>
    <property type="match status" value="1"/>
</dbReference>
<proteinExistence type="predicted"/>
<reference evidence="2" key="1">
    <citation type="submission" date="2020-06" db="EMBL/GenBank/DDBJ databases">
        <authorList>
            <person name="Li T."/>
            <person name="Hu X."/>
            <person name="Zhang T."/>
            <person name="Song X."/>
            <person name="Zhang H."/>
            <person name="Dai N."/>
            <person name="Sheng W."/>
            <person name="Hou X."/>
            <person name="Wei L."/>
        </authorList>
    </citation>
    <scope>NUCLEOTIDE SEQUENCE</scope>
    <source>
        <strain evidence="2">KEN8</strain>
        <tissue evidence="2">Leaf</tissue>
    </source>
</reference>
<dbReference type="Gene3D" id="3.30.420.10">
    <property type="entry name" value="Ribonuclease H-like superfamily/Ribonuclease H"/>
    <property type="match status" value="1"/>
</dbReference>
<dbReference type="AlphaFoldDB" id="A0AAW2Q2V4"/>
<dbReference type="InterPro" id="IPR012337">
    <property type="entry name" value="RNaseH-like_sf"/>
</dbReference>
<dbReference type="GO" id="GO:0003676">
    <property type="term" value="F:nucleic acid binding"/>
    <property type="evidence" value="ECO:0007669"/>
    <property type="project" value="InterPro"/>
</dbReference>
<name>A0AAW2Q2V4_9LAMI</name>
<dbReference type="InterPro" id="IPR041588">
    <property type="entry name" value="Integrase_H2C2"/>
</dbReference>
<protein>
    <submittedName>
        <fullName evidence="2">Transposon Ty3-G Gag-Pol polyprotein</fullName>
    </submittedName>
</protein>
<dbReference type="EMBL" id="JACGWM010000007">
    <property type="protein sequence ID" value="KAL0362061.1"/>
    <property type="molecule type" value="Genomic_DNA"/>
</dbReference>
<dbReference type="Pfam" id="PF17921">
    <property type="entry name" value="Integrase_H2C2"/>
    <property type="match status" value="1"/>
</dbReference>
<evidence type="ECO:0000259" key="1">
    <source>
        <dbReference type="Pfam" id="PF17921"/>
    </source>
</evidence>
<accession>A0AAW2Q2V4</accession>
<dbReference type="Gene3D" id="1.10.340.70">
    <property type="match status" value="1"/>
</dbReference>